<comment type="similarity">
    <text evidence="1 5">Belongs to the pseudouridine synthase RsuA family.</text>
</comment>
<dbReference type="Pfam" id="PF01479">
    <property type="entry name" value="S4"/>
    <property type="match status" value="1"/>
</dbReference>
<dbReference type="InterPro" id="IPR020103">
    <property type="entry name" value="PsdUridine_synth_cat_dom_sf"/>
</dbReference>
<dbReference type="InterPro" id="IPR020094">
    <property type="entry name" value="TruA/RsuA/RluB/E/F_N"/>
</dbReference>
<dbReference type="InterPro" id="IPR050343">
    <property type="entry name" value="RsuA_PseudoU_synthase"/>
</dbReference>
<dbReference type="Pfam" id="PF00849">
    <property type="entry name" value="PseudoU_synth_2"/>
    <property type="match status" value="1"/>
</dbReference>
<organism evidence="7 8">
    <name type="scientific">Paenibacillus oryzae</name>
    <dbReference type="NCBI Taxonomy" id="1844972"/>
    <lineage>
        <taxon>Bacteria</taxon>
        <taxon>Bacillati</taxon>
        <taxon>Bacillota</taxon>
        <taxon>Bacilli</taxon>
        <taxon>Bacillales</taxon>
        <taxon>Paenibacillaceae</taxon>
        <taxon>Paenibacillus</taxon>
    </lineage>
</organism>
<dbReference type="InterPro" id="IPR042092">
    <property type="entry name" value="PsdUridine_s_RsuA/RluB/E/F_cat"/>
</dbReference>
<dbReference type="Gene3D" id="3.10.290.10">
    <property type="entry name" value="RNA-binding S4 domain"/>
    <property type="match status" value="1"/>
</dbReference>
<keyword evidence="3 5" id="KW-0413">Isomerase</keyword>
<evidence type="ECO:0000313" key="8">
    <source>
        <dbReference type="Proteomes" id="UP000092024"/>
    </source>
</evidence>
<dbReference type="RefSeq" id="WP_068686722.1">
    <property type="nucleotide sequence ID" value="NZ_LYPA01000075.1"/>
</dbReference>
<dbReference type="GO" id="GO:0005829">
    <property type="term" value="C:cytosol"/>
    <property type="evidence" value="ECO:0007669"/>
    <property type="project" value="UniProtKB-ARBA"/>
</dbReference>
<dbReference type="CDD" id="cd02553">
    <property type="entry name" value="PseudoU_synth_RsuA"/>
    <property type="match status" value="1"/>
</dbReference>
<protein>
    <recommendedName>
        <fullName evidence="5">Pseudouridine synthase</fullName>
        <ecNumber evidence="5">5.4.99.-</ecNumber>
    </recommendedName>
</protein>
<evidence type="ECO:0000256" key="4">
    <source>
        <dbReference type="PROSITE-ProRule" id="PRU00182"/>
    </source>
</evidence>
<dbReference type="PROSITE" id="PS01149">
    <property type="entry name" value="PSI_RSU"/>
    <property type="match status" value="1"/>
</dbReference>
<dbReference type="InterPro" id="IPR006145">
    <property type="entry name" value="PsdUridine_synth_RsuA/RluA"/>
</dbReference>
<dbReference type="SUPFAM" id="SSF55120">
    <property type="entry name" value="Pseudouridine synthase"/>
    <property type="match status" value="1"/>
</dbReference>
<dbReference type="SUPFAM" id="SSF55174">
    <property type="entry name" value="Alpha-L RNA-binding motif"/>
    <property type="match status" value="1"/>
</dbReference>
<dbReference type="SMART" id="SM00363">
    <property type="entry name" value="S4"/>
    <property type="match status" value="1"/>
</dbReference>
<feature type="domain" description="RNA-binding S4" evidence="6">
    <location>
        <begin position="5"/>
        <end position="70"/>
    </location>
</feature>
<evidence type="ECO:0000256" key="2">
    <source>
        <dbReference type="ARBA" id="ARBA00022884"/>
    </source>
</evidence>
<evidence type="ECO:0000259" key="6">
    <source>
        <dbReference type="SMART" id="SM00363"/>
    </source>
</evidence>
<dbReference type="EMBL" id="LYPA01000075">
    <property type="protein sequence ID" value="OBR63145.1"/>
    <property type="molecule type" value="Genomic_DNA"/>
</dbReference>
<dbReference type="GO" id="GO:0120159">
    <property type="term" value="F:rRNA pseudouridine synthase activity"/>
    <property type="evidence" value="ECO:0007669"/>
    <property type="project" value="UniProtKB-ARBA"/>
</dbReference>
<dbReference type="GO" id="GO:0003723">
    <property type="term" value="F:RNA binding"/>
    <property type="evidence" value="ECO:0007669"/>
    <property type="project" value="UniProtKB-KW"/>
</dbReference>
<dbReference type="OrthoDB" id="9807213at2"/>
<accession>A0A1A5YCM5</accession>
<evidence type="ECO:0000313" key="7">
    <source>
        <dbReference type="EMBL" id="OBR63145.1"/>
    </source>
</evidence>
<dbReference type="Gene3D" id="3.30.70.1560">
    <property type="entry name" value="Alpha-L RNA-binding motif"/>
    <property type="match status" value="1"/>
</dbReference>
<keyword evidence="8" id="KW-1185">Reference proteome</keyword>
<dbReference type="Proteomes" id="UP000092024">
    <property type="component" value="Unassembled WGS sequence"/>
</dbReference>
<sequence length="254" mass="28144">MKERLRIDKLLAHAGCGTRSEIKRYVKAGMVTVDGITVKDSGLIVVPSEQVIAFQGAQVHYRSVVYFMLNKPQGVISATEDARDTTVIDLLKPEDNLLKPFPVGRLDKDTVGLLLLTNDGALAHELLSPRKHVVKTYEAMVRGKVTDEDILAFSEGVELEDGYITMPSELQIVTRDHDDEGDLTSISLKIKEGKFHQVKRMFQAVGKTVLTLKRVTMGPLVLDEGLAEGQYRELSQEELLSLKELQGGKQGKKS</sequence>
<dbReference type="PANTHER" id="PTHR47683:SF4">
    <property type="entry name" value="PSEUDOURIDINE SYNTHASE"/>
    <property type="match status" value="1"/>
</dbReference>
<dbReference type="CDD" id="cd00165">
    <property type="entry name" value="S4"/>
    <property type="match status" value="1"/>
</dbReference>
<name>A0A1A5YCM5_9BACL</name>
<dbReference type="InterPro" id="IPR002942">
    <property type="entry name" value="S4_RNA-bd"/>
</dbReference>
<evidence type="ECO:0000256" key="1">
    <source>
        <dbReference type="ARBA" id="ARBA00008348"/>
    </source>
</evidence>
<keyword evidence="2 4" id="KW-0694">RNA-binding</keyword>
<dbReference type="PROSITE" id="PS50889">
    <property type="entry name" value="S4"/>
    <property type="match status" value="1"/>
</dbReference>
<evidence type="ECO:0000256" key="3">
    <source>
        <dbReference type="ARBA" id="ARBA00023235"/>
    </source>
</evidence>
<dbReference type="AlphaFoldDB" id="A0A1A5YCM5"/>
<gene>
    <name evidence="7" type="ORF">A7K91_23895</name>
</gene>
<dbReference type="Gene3D" id="3.30.70.580">
    <property type="entry name" value="Pseudouridine synthase I, catalytic domain, N-terminal subdomain"/>
    <property type="match status" value="1"/>
</dbReference>
<dbReference type="InterPro" id="IPR000748">
    <property type="entry name" value="PsdUridine_synth_RsuA/RluB/E/F"/>
</dbReference>
<dbReference type="NCBIfam" id="TIGR00093">
    <property type="entry name" value="pseudouridine synthase"/>
    <property type="match status" value="1"/>
</dbReference>
<dbReference type="PANTHER" id="PTHR47683">
    <property type="entry name" value="PSEUDOURIDINE SYNTHASE FAMILY PROTEIN-RELATED"/>
    <property type="match status" value="1"/>
</dbReference>
<dbReference type="STRING" id="1844972.A7K91_23895"/>
<dbReference type="InterPro" id="IPR018496">
    <property type="entry name" value="PsdUridine_synth_RsuA/RluB_CS"/>
</dbReference>
<dbReference type="GO" id="GO:0000455">
    <property type="term" value="P:enzyme-directed rRNA pseudouridine synthesis"/>
    <property type="evidence" value="ECO:0007669"/>
    <property type="project" value="UniProtKB-ARBA"/>
</dbReference>
<evidence type="ECO:0000256" key="5">
    <source>
        <dbReference type="RuleBase" id="RU003887"/>
    </source>
</evidence>
<comment type="caution">
    <text evidence="7">The sequence shown here is derived from an EMBL/GenBank/DDBJ whole genome shotgun (WGS) entry which is preliminary data.</text>
</comment>
<dbReference type="FunFam" id="3.30.70.1560:FF:000001">
    <property type="entry name" value="Pseudouridine synthase"/>
    <property type="match status" value="1"/>
</dbReference>
<dbReference type="InterPro" id="IPR036986">
    <property type="entry name" value="S4_RNA-bd_sf"/>
</dbReference>
<proteinExistence type="inferred from homology"/>
<reference evidence="7 8" key="1">
    <citation type="submission" date="2016-05" db="EMBL/GenBank/DDBJ databases">
        <title>Paenibacillus oryzae. sp. nov., isolated from the rice root.</title>
        <authorList>
            <person name="Zhang J."/>
            <person name="Zhang X."/>
        </authorList>
    </citation>
    <scope>NUCLEOTIDE SEQUENCE [LARGE SCALE GENOMIC DNA]</scope>
    <source>
        <strain evidence="7 8">1DrF-4</strain>
    </source>
</reference>
<dbReference type="EC" id="5.4.99.-" evidence="5"/>